<sequence>MRFVPHRNAELQTSTKPWNPEYCSDSETETDTDVNSNSHSNWVVNSEEAEVTSDVSSASSVCKGDEVGVLEDLSKLPEFLSTQGLEKRFNLACTLAENSAAITSLYGYVEDDHGYYIEHNPETPTGDLAGTAAETSAKGPEPLSKFFISQFTDERAKRRDAVTRLLKIEEERIRKEEEERRRKIEEQRRREEEAARKAKEETERKLLAEQRRKEEELKRRQEEEKARQEALKREEQARLQKQKAEEEAAAAKKQEALKRAKEEASKMVVRPAEIELLYLKYMQDVKDIDTQIVQPMNANKELKKAAGSHKRKINPKFGQLTKSQNQLVRITNEIKLLIEQTRAHDSVYKWILNFISDAIISQAETEVSVKPSASLPLAKLTLNLLILFDELRYFLLAKFYSSCPFLLGYSCSQDTEEGRVRLGWTRDEDTGKWEIEEQHNERLCGISTLYSVITRLKLDSSYVGYDPSTTKHPLPIKYSWIFLSRMVDVPTDQLSETHYSIVGAWWDACSVEFLQAYGKQSQKLLRLVSEQWTSVNGGSSAGKVRLRLLGEEWMKGSIKSFPQMEP</sequence>
<reference evidence="12 13" key="1">
    <citation type="journal article" date="2016" name="Proc. Natl. Acad. Sci. U.S.A.">
        <title>Comparative genomics of biotechnologically important yeasts.</title>
        <authorList>
            <person name="Riley R."/>
            <person name="Haridas S."/>
            <person name="Wolfe K.H."/>
            <person name="Lopes M.R."/>
            <person name="Hittinger C.T."/>
            <person name="Goeker M."/>
            <person name="Salamov A.A."/>
            <person name="Wisecaver J.H."/>
            <person name="Long T.M."/>
            <person name="Calvey C.H."/>
            <person name="Aerts A.L."/>
            <person name="Barry K.W."/>
            <person name="Choi C."/>
            <person name="Clum A."/>
            <person name="Coughlan A.Y."/>
            <person name="Deshpande S."/>
            <person name="Douglass A.P."/>
            <person name="Hanson S.J."/>
            <person name="Klenk H.-P."/>
            <person name="LaButti K.M."/>
            <person name="Lapidus A."/>
            <person name="Lindquist E.A."/>
            <person name="Lipzen A.M."/>
            <person name="Meier-Kolthoff J.P."/>
            <person name="Ohm R.A."/>
            <person name="Otillar R.P."/>
            <person name="Pangilinan J.L."/>
            <person name="Peng Y."/>
            <person name="Rokas A."/>
            <person name="Rosa C.A."/>
            <person name="Scheuner C."/>
            <person name="Sibirny A.A."/>
            <person name="Slot J.C."/>
            <person name="Stielow J.B."/>
            <person name="Sun H."/>
            <person name="Kurtzman C.P."/>
            <person name="Blackwell M."/>
            <person name="Grigoriev I.V."/>
            <person name="Jeffries T.W."/>
        </authorList>
    </citation>
    <scope>NUCLEOTIDE SEQUENCE [LARGE SCALE GENOMIC DNA]</scope>
    <source>
        <strain evidence="12 13">NRRL Y-2026</strain>
    </source>
</reference>
<dbReference type="OrthoDB" id="420884at2759"/>
<dbReference type="GO" id="GO:0044614">
    <property type="term" value="C:nuclear pore cytoplasmic filaments"/>
    <property type="evidence" value="ECO:0007669"/>
    <property type="project" value="EnsemblFungi"/>
</dbReference>
<feature type="region of interest" description="Disordered" evidence="11">
    <location>
        <begin position="121"/>
        <end position="141"/>
    </location>
</feature>
<dbReference type="InterPro" id="IPR038506">
    <property type="entry name" value="GLE1-like_sf"/>
</dbReference>
<evidence type="ECO:0000256" key="3">
    <source>
        <dbReference type="ARBA" id="ARBA00022448"/>
    </source>
</evidence>
<dbReference type="PANTHER" id="PTHR12960">
    <property type="entry name" value="GLE-1-RELATED"/>
    <property type="match status" value="1"/>
</dbReference>
<dbReference type="GeneID" id="30178239"/>
<dbReference type="GO" id="GO:0000822">
    <property type="term" value="F:inositol hexakisphosphate binding"/>
    <property type="evidence" value="ECO:0007669"/>
    <property type="project" value="EnsemblFungi"/>
</dbReference>
<evidence type="ECO:0000256" key="2">
    <source>
        <dbReference type="ARBA" id="ARBA00011056"/>
    </source>
</evidence>
<dbReference type="GO" id="GO:0006449">
    <property type="term" value="P:regulation of translational termination"/>
    <property type="evidence" value="ECO:0007669"/>
    <property type="project" value="EnsemblFungi"/>
</dbReference>
<evidence type="ECO:0000256" key="10">
    <source>
        <dbReference type="ARBA" id="ARBA00029983"/>
    </source>
</evidence>
<evidence type="ECO:0000256" key="7">
    <source>
        <dbReference type="ARBA" id="ARBA00023132"/>
    </source>
</evidence>
<dbReference type="Proteomes" id="UP000094455">
    <property type="component" value="Unassembled WGS sequence"/>
</dbReference>
<proteinExistence type="inferred from homology"/>
<name>A0A1E3NJ38_9ASCO</name>
<dbReference type="GO" id="GO:0005737">
    <property type="term" value="C:cytoplasm"/>
    <property type="evidence" value="ECO:0007669"/>
    <property type="project" value="EnsemblFungi"/>
</dbReference>
<dbReference type="GO" id="GO:0005543">
    <property type="term" value="F:phospholipid binding"/>
    <property type="evidence" value="ECO:0007669"/>
    <property type="project" value="EnsemblFungi"/>
</dbReference>
<feature type="region of interest" description="Disordered" evidence="11">
    <location>
        <begin position="1"/>
        <end position="39"/>
    </location>
</feature>
<evidence type="ECO:0000313" key="12">
    <source>
        <dbReference type="EMBL" id="ODQ46121.1"/>
    </source>
</evidence>
<keyword evidence="3" id="KW-0813">Transport</keyword>
<dbReference type="GO" id="GO:0006446">
    <property type="term" value="P:regulation of translational initiation"/>
    <property type="evidence" value="ECO:0007669"/>
    <property type="project" value="EnsemblFungi"/>
</dbReference>
<dbReference type="AlphaFoldDB" id="A0A1E3NJ38"/>
<evidence type="ECO:0000256" key="8">
    <source>
        <dbReference type="ARBA" id="ARBA00023242"/>
    </source>
</evidence>
<keyword evidence="13" id="KW-1185">Reference proteome</keyword>
<accession>A0A1E3NJ38</accession>
<comment type="subcellular location">
    <subcellularLocation>
        <location evidence="1">Nucleus</location>
        <location evidence="1">Nuclear pore complex</location>
    </subcellularLocation>
</comment>
<dbReference type="GO" id="GO:0015031">
    <property type="term" value="P:protein transport"/>
    <property type="evidence" value="ECO:0007669"/>
    <property type="project" value="UniProtKB-KW"/>
</dbReference>
<keyword evidence="8" id="KW-0539">Nucleus</keyword>
<gene>
    <name evidence="12" type="ORF">PICMEDRAFT_17337</name>
</gene>
<dbReference type="EMBL" id="KV454004">
    <property type="protein sequence ID" value="ODQ46121.1"/>
    <property type="molecule type" value="Genomic_DNA"/>
</dbReference>
<keyword evidence="4" id="KW-0509">mRNA transport</keyword>
<dbReference type="InterPro" id="IPR012476">
    <property type="entry name" value="GLE1"/>
</dbReference>
<evidence type="ECO:0000256" key="9">
    <source>
        <dbReference type="ARBA" id="ARBA00026227"/>
    </source>
</evidence>
<dbReference type="Gene3D" id="1.25.40.510">
    <property type="entry name" value="GLE1-like"/>
    <property type="match status" value="1"/>
</dbReference>
<evidence type="ECO:0000313" key="13">
    <source>
        <dbReference type="Proteomes" id="UP000094455"/>
    </source>
</evidence>
<evidence type="ECO:0000256" key="4">
    <source>
        <dbReference type="ARBA" id="ARBA00022816"/>
    </source>
</evidence>
<evidence type="ECO:0000256" key="11">
    <source>
        <dbReference type="SAM" id="MobiDB-lite"/>
    </source>
</evidence>
<protein>
    <recommendedName>
        <fullName evidence="9">mRNA export factor GLE1</fullName>
    </recommendedName>
    <alternativeName>
        <fullName evidence="10">Nucleoporin GLE1</fullName>
    </alternativeName>
</protein>
<organism evidence="12 13">
    <name type="scientific">Pichia membranifaciens NRRL Y-2026</name>
    <dbReference type="NCBI Taxonomy" id="763406"/>
    <lineage>
        <taxon>Eukaryota</taxon>
        <taxon>Fungi</taxon>
        <taxon>Dikarya</taxon>
        <taxon>Ascomycota</taxon>
        <taxon>Saccharomycotina</taxon>
        <taxon>Pichiomycetes</taxon>
        <taxon>Pichiales</taxon>
        <taxon>Pichiaceae</taxon>
        <taxon>Pichia</taxon>
    </lineage>
</organism>
<dbReference type="Pfam" id="PF07817">
    <property type="entry name" value="GLE1"/>
    <property type="match status" value="1"/>
</dbReference>
<dbReference type="PANTHER" id="PTHR12960:SF0">
    <property type="entry name" value="MRNA EXPORT FACTOR GLE1"/>
    <property type="match status" value="1"/>
</dbReference>
<comment type="similarity">
    <text evidence="2">Belongs to the GLE1 family.</text>
</comment>
<dbReference type="GO" id="GO:0008047">
    <property type="term" value="F:enzyme activator activity"/>
    <property type="evidence" value="ECO:0007669"/>
    <property type="project" value="EnsemblFungi"/>
</dbReference>
<dbReference type="STRING" id="763406.A0A1E3NJ38"/>
<keyword evidence="7" id="KW-0906">Nuclear pore complex</keyword>
<dbReference type="GO" id="GO:0016973">
    <property type="term" value="P:poly(A)+ mRNA export from nucleus"/>
    <property type="evidence" value="ECO:0007669"/>
    <property type="project" value="EnsemblFungi"/>
</dbReference>
<keyword evidence="6" id="KW-0811">Translocation</keyword>
<dbReference type="RefSeq" id="XP_019017234.1">
    <property type="nucleotide sequence ID" value="XM_019161552.1"/>
</dbReference>
<evidence type="ECO:0000256" key="5">
    <source>
        <dbReference type="ARBA" id="ARBA00022927"/>
    </source>
</evidence>
<dbReference type="GO" id="GO:0006409">
    <property type="term" value="P:tRNA export from nucleus"/>
    <property type="evidence" value="ECO:0007669"/>
    <property type="project" value="EnsemblFungi"/>
</dbReference>
<feature type="region of interest" description="Disordered" evidence="11">
    <location>
        <begin position="176"/>
        <end position="247"/>
    </location>
</feature>
<keyword evidence="5" id="KW-0653">Protein transport</keyword>
<evidence type="ECO:0000256" key="1">
    <source>
        <dbReference type="ARBA" id="ARBA00004567"/>
    </source>
</evidence>
<dbReference type="GO" id="GO:0031369">
    <property type="term" value="F:translation initiation factor binding"/>
    <property type="evidence" value="ECO:0007669"/>
    <property type="project" value="EnsemblFungi"/>
</dbReference>
<evidence type="ECO:0000256" key="6">
    <source>
        <dbReference type="ARBA" id="ARBA00023010"/>
    </source>
</evidence>